<evidence type="ECO:0000256" key="1">
    <source>
        <dbReference type="SAM" id="Phobius"/>
    </source>
</evidence>
<name>A0AAN9LEI8_PHACN</name>
<evidence type="ECO:0000313" key="2">
    <source>
        <dbReference type="EMBL" id="KAK7331868.1"/>
    </source>
</evidence>
<proteinExistence type="predicted"/>
<keyword evidence="1" id="KW-1133">Transmembrane helix</keyword>
<keyword evidence="1" id="KW-0812">Transmembrane</keyword>
<dbReference type="EMBL" id="JAYMYR010000011">
    <property type="protein sequence ID" value="KAK7331868.1"/>
    <property type="molecule type" value="Genomic_DNA"/>
</dbReference>
<keyword evidence="1" id="KW-0472">Membrane</keyword>
<organism evidence="2 3">
    <name type="scientific">Phaseolus coccineus</name>
    <name type="common">Scarlet runner bean</name>
    <name type="synonym">Phaseolus multiflorus</name>
    <dbReference type="NCBI Taxonomy" id="3886"/>
    <lineage>
        <taxon>Eukaryota</taxon>
        <taxon>Viridiplantae</taxon>
        <taxon>Streptophyta</taxon>
        <taxon>Embryophyta</taxon>
        <taxon>Tracheophyta</taxon>
        <taxon>Spermatophyta</taxon>
        <taxon>Magnoliopsida</taxon>
        <taxon>eudicotyledons</taxon>
        <taxon>Gunneridae</taxon>
        <taxon>Pentapetalae</taxon>
        <taxon>rosids</taxon>
        <taxon>fabids</taxon>
        <taxon>Fabales</taxon>
        <taxon>Fabaceae</taxon>
        <taxon>Papilionoideae</taxon>
        <taxon>50 kb inversion clade</taxon>
        <taxon>NPAAA clade</taxon>
        <taxon>indigoferoid/millettioid clade</taxon>
        <taxon>Phaseoleae</taxon>
        <taxon>Phaseolus</taxon>
    </lineage>
</organism>
<keyword evidence="3" id="KW-1185">Reference proteome</keyword>
<dbReference type="Proteomes" id="UP001374584">
    <property type="component" value="Unassembled WGS sequence"/>
</dbReference>
<gene>
    <name evidence="2" type="ORF">VNO80_28609</name>
</gene>
<reference evidence="2 3" key="1">
    <citation type="submission" date="2024-01" db="EMBL/GenBank/DDBJ databases">
        <title>The genomes of 5 underutilized Papilionoideae crops provide insights into root nodulation and disease resistanc.</title>
        <authorList>
            <person name="Jiang F."/>
        </authorList>
    </citation>
    <scope>NUCLEOTIDE SEQUENCE [LARGE SCALE GENOMIC DNA]</scope>
    <source>
        <strain evidence="2">JINMINGXINNONG_FW02</strain>
        <tissue evidence="2">Leaves</tissue>
    </source>
</reference>
<accession>A0AAN9LEI8</accession>
<protein>
    <submittedName>
        <fullName evidence="2">Uncharacterized protein</fullName>
    </submittedName>
</protein>
<dbReference type="AlphaFoldDB" id="A0AAN9LEI8"/>
<sequence>MRFDAYVNEPEAAFLRFVSTNGVRDGGIWVVRSRIFVNILLGLATWVIQLIGACHVGDSAYWGLPRG</sequence>
<feature type="transmembrane region" description="Helical" evidence="1">
    <location>
        <begin position="35"/>
        <end position="56"/>
    </location>
</feature>
<evidence type="ECO:0000313" key="3">
    <source>
        <dbReference type="Proteomes" id="UP001374584"/>
    </source>
</evidence>
<comment type="caution">
    <text evidence="2">The sequence shown here is derived from an EMBL/GenBank/DDBJ whole genome shotgun (WGS) entry which is preliminary data.</text>
</comment>